<dbReference type="Pfam" id="PF09633">
    <property type="entry name" value="DUF2023"/>
    <property type="match status" value="1"/>
</dbReference>
<dbReference type="InterPro" id="IPR018594">
    <property type="entry name" value="DUF2023"/>
</dbReference>
<name>A0A1D3URI1_TANFO</name>
<organism evidence="3 4">
    <name type="scientific">Tannerella forsythia</name>
    <name type="common">Bacteroides forsythus</name>
    <dbReference type="NCBI Taxonomy" id="28112"/>
    <lineage>
        <taxon>Bacteria</taxon>
        <taxon>Pseudomonadati</taxon>
        <taxon>Bacteroidota</taxon>
        <taxon>Bacteroidia</taxon>
        <taxon>Bacteroidales</taxon>
        <taxon>Tannerellaceae</taxon>
        <taxon>Tannerella</taxon>
    </lineage>
</organism>
<evidence type="ECO:0000313" key="4">
    <source>
        <dbReference type="Proteomes" id="UP000182057"/>
    </source>
</evidence>
<evidence type="ECO:0000313" key="2">
    <source>
        <dbReference type="EMBL" id="PDP44033.1"/>
    </source>
</evidence>
<dbReference type="EMBL" id="FMMM01000062">
    <property type="protein sequence ID" value="SCQ22645.1"/>
    <property type="molecule type" value="Genomic_DNA"/>
</dbReference>
<dbReference type="InterPro" id="IPR036780">
    <property type="entry name" value="PG1857-like_sf"/>
</dbReference>
<evidence type="ECO:0000313" key="5">
    <source>
        <dbReference type="Proteomes" id="UP000219259"/>
    </source>
</evidence>
<reference evidence="2 5" key="2">
    <citation type="submission" date="2017-09" db="EMBL/GenBank/DDBJ databases">
        <title>Phase variable restriction modification systems are present in the genome sequences of periodontal pathogens Prevotella intermedia, Tannerella forsythia and Porphyromonas gingivalis.</title>
        <authorList>
            <person name="Haigh R.D."/>
            <person name="Crawford L."/>
            <person name="Ralph J."/>
            <person name="Wanford J."/>
            <person name="Vartoukian S.R."/>
            <person name="Hijazib K."/>
            <person name="Wade W."/>
            <person name="Oggioni M.R."/>
        </authorList>
    </citation>
    <scope>NUCLEOTIDE SEQUENCE [LARGE SCALE GENOMIC DNA]</scope>
    <source>
        <strain evidence="2 5">WW11663</strain>
    </source>
</reference>
<accession>A0A1D3URI1</accession>
<sequence length="122" mass="14384">MERTEVLPGEIKVLHNQIYEYKKGVRNLVLFTMNERYLPLARERLERQNIPYLVQRAGKSNINLYFGQPECIETIRTFVGRPLNRLTPEEDFILGTLLGYNLCEQCKRFCSKKKDLCEAERA</sequence>
<reference evidence="3 4" key="1">
    <citation type="submission" date="2016-09" db="EMBL/GenBank/DDBJ databases">
        <authorList>
            <person name="Capua I."/>
            <person name="De Benedictis P."/>
            <person name="Joannis T."/>
            <person name="Lombin L.H."/>
            <person name="Cattoli G."/>
        </authorList>
    </citation>
    <scope>NUCLEOTIDE SEQUENCE [LARGE SCALE GENOMIC DNA]</scope>
    <source>
        <strain evidence="3 4">UB20</strain>
    </source>
</reference>
<dbReference type="SUPFAM" id="SSF160448">
    <property type="entry name" value="PG1857-like"/>
    <property type="match status" value="1"/>
</dbReference>
<evidence type="ECO:0000259" key="1">
    <source>
        <dbReference type="Pfam" id="PF09633"/>
    </source>
</evidence>
<dbReference type="EMBL" id="NSLJ01000011">
    <property type="protein sequence ID" value="PDP44033.1"/>
    <property type="molecule type" value="Genomic_DNA"/>
</dbReference>
<dbReference type="Proteomes" id="UP000182057">
    <property type="component" value="Unassembled WGS sequence"/>
</dbReference>
<dbReference type="Proteomes" id="UP000219259">
    <property type="component" value="Unassembled WGS sequence"/>
</dbReference>
<proteinExistence type="predicted"/>
<dbReference type="Gene3D" id="3.30.2190.10">
    <property type="entry name" value="PG1857-like"/>
    <property type="match status" value="1"/>
</dbReference>
<protein>
    <submittedName>
        <fullName evidence="2">DUF2023 domain-containing protein</fullName>
    </submittedName>
</protein>
<gene>
    <name evidence="2" type="ORF">CLI86_05835</name>
    <name evidence="3" type="ORF">TFUB20_01784</name>
</gene>
<dbReference type="OrthoDB" id="8138867at2"/>
<dbReference type="AlphaFoldDB" id="A0A1D3URI1"/>
<evidence type="ECO:0000313" key="3">
    <source>
        <dbReference type="EMBL" id="SCQ22645.1"/>
    </source>
</evidence>
<dbReference type="RefSeq" id="WP_046825707.1">
    <property type="nucleotide sequence ID" value="NZ_CAJPTF010000052.1"/>
</dbReference>
<feature type="domain" description="DUF2023" evidence="1">
    <location>
        <begin position="12"/>
        <end position="112"/>
    </location>
</feature>